<evidence type="ECO:0008006" key="5">
    <source>
        <dbReference type="Google" id="ProtNLM"/>
    </source>
</evidence>
<feature type="compositionally biased region" description="Basic residues" evidence="2">
    <location>
        <begin position="392"/>
        <end position="401"/>
    </location>
</feature>
<evidence type="ECO:0000313" key="3">
    <source>
        <dbReference type="EMBL" id="KAF9743590.1"/>
    </source>
</evidence>
<proteinExistence type="predicted"/>
<dbReference type="EMBL" id="JADCTT010000016">
    <property type="protein sequence ID" value="KAF9743590.1"/>
    <property type="molecule type" value="Genomic_DNA"/>
</dbReference>
<evidence type="ECO:0000313" key="4">
    <source>
        <dbReference type="Proteomes" id="UP000616885"/>
    </source>
</evidence>
<feature type="region of interest" description="Disordered" evidence="2">
    <location>
        <begin position="313"/>
        <end position="339"/>
    </location>
</feature>
<gene>
    <name evidence="3" type="ORF">IM811_005930</name>
</gene>
<evidence type="ECO:0000256" key="2">
    <source>
        <dbReference type="SAM" id="MobiDB-lite"/>
    </source>
</evidence>
<comment type="subunit">
    <text evidence="1">Component of the NuA4 histone acetyltransferase complex.</text>
</comment>
<accession>A0A8H7K1D6</accession>
<dbReference type="InterPro" id="IPR016197">
    <property type="entry name" value="Chromo-like_dom_sf"/>
</dbReference>
<feature type="region of interest" description="Disordered" evidence="2">
    <location>
        <begin position="373"/>
        <end position="424"/>
    </location>
</feature>
<evidence type="ECO:0000256" key="1">
    <source>
        <dbReference type="ARBA" id="ARBA00011353"/>
    </source>
</evidence>
<protein>
    <recommendedName>
        <fullName evidence="5">Chromo domain-containing protein</fullName>
    </recommendedName>
</protein>
<organism evidence="3 4">
    <name type="scientific">Bionectria ochroleuca</name>
    <name type="common">Gliocladium roseum</name>
    <dbReference type="NCBI Taxonomy" id="29856"/>
    <lineage>
        <taxon>Eukaryota</taxon>
        <taxon>Fungi</taxon>
        <taxon>Dikarya</taxon>
        <taxon>Ascomycota</taxon>
        <taxon>Pezizomycotina</taxon>
        <taxon>Sordariomycetes</taxon>
        <taxon>Hypocreomycetidae</taxon>
        <taxon>Hypocreales</taxon>
        <taxon>Bionectriaceae</taxon>
        <taxon>Clonostachys</taxon>
    </lineage>
</organism>
<name>A0A8H7K1D6_BIOOC</name>
<dbReference type="CDD" id="cd00024">
    <property type="entry name" value="CD_CSD"/>
    <property type="match status" value="1"/>
</dbReference>
<sequence length="424" mass="46296">MSQASSTVNIYEVLSLGPDGKPLCPLRQSDDIVTHIRHIVAKSNSADVNALHGKLLNHGKLRRQRWNQLLQANDNNAGRPCCLATQQQDVPSSSTSDFDESAPVSPRDAPHDTITLPLSTAPSTDLTELSQLHSSRGLKVETAKVLADELASICDQSSNEYVAPDLLLQIAPAIVAALKELATTSLSMQLRDTLQPIHSPHDPTIDMETPSSLSDVVERDTASSEPAEISQQAQVNLSMANISGRLPAMNTRIDTELLNWWNKPCLLVDMLPPGENIAHRLYLAVSIPRHRDSTIEALFLAPATHMSAEMAGLENSDAETRNESASISPSAEDPPTPPVVDEISEDEWQAVKIIGEDLIHGKLHYTVEWKPTTVPEEDCGNMRESVEEWKRSQTRRRKGGKRTGSGAAQLAQEARVSQKGYKAS</sequence>
<feature type="compositionally biased region" description="Basic and acidic residues" evidence="2">
    <location>
        <begin position="380"/>
        <end position="391"/>
    </location>
</feature>
<feature type="compositionally biased region" description="Polar residues" evidence="2">
    <location>
        <begin position="85"/>
        <end position="96"/>
    </location>
</feature>
<dbReference type="AlphaFoldDB" id="A0A8H7K1D6"/>
<reference evidence="3" key="1">
    <citation type="submission" date="2020-10" db="EMBL/GenBank/DDBJ databases">
        <title>High-Quality Genome Resource of Clonostachys rosea strain S41 by Oxford Nanopore Long-Read Sequencing.</title>
        <authorList>
            <person name="Wang H."/>
        </authorList>
    </citation>
    <scope>NUCLEOTIDE SEQUENCE</scope>
    <source>
        <strain evidence="3">S41</strain>
    </source>
</reference>
<dbReference type="SUPFAM" id="SSF54160">
    <property type="entry name" value="Chromo domain-like"/>
    <property type="match status" value="1"/>
</dbReference>
<dbReference type="Proteomes" id="UP000616885">
    <property type="component" value="Unassembled WGS sequence"/>
</dbReference>
<comment type="caution">
    <text evidence="3">The sequence shown here is derived from an EMBL/GenBank/DDBJ whole genome shotgun (WGS) entry which is preliminary data.</text>
</comment>
<feature type="region of interest" description="Disordered" evidence="2">
    <location>
        <begin position="85"/>
        <end position="111"/>
    </location>
</feature>